<keyword evidence="9 15" id="KW-0822">Tryptophan biosynthesis</keyword>
<comment type="cofactor">
    <cofactor evidence="1 15">
        <name>Mg(2+)</name>
        <dbReference type="ChEBI" id="CHEBI:18420"/>
    </cofactor>
</comment>
<dbReference type="GO" id="GO:0004049">
    <property type="term" value="F:anthranilate synthase activity"/>
    <property type="evidence" value="ECO:0007669"/>
    <property type="project" value="UniProtKB-EC"/>
</dbReference>
<gene>
    <name evidence="15 18" type="primary">trpE</name>
    <name evidence="18" type="ORF">I2H38_04080</name>
</gene>
<evidence type="ECO:0000256" key="7">
    <source>
        <dbReference type="ARBA" id="ARBA00022605"/>
    </source>
</evidence>
<keyword evidence="19" id="KW-1185">Reference proteome</keyword>
<dbReference type="InterPro" id="IPR005801">
    <property type="entry name" value="ADC_synthase"/>
</dbReference>
<proteinExistence type="inferred from homology"/>
<evidence type="ECO:0000256" key="1">
    <source>
        <dbReference type="ARBA" id="ARBA00001946"/>
    </source>
</evidence>
<accession>A0A931FMH8</accession>
<dbReference type="GO" id="GO:0046872">
    <property type="term" value="F:metal ion binding"/>
    <property type="evidence" value="ECO:0007669"/>
    <property type="project" value="UniProtKB-KW"/>
</dbReference>
<dbReference type="Gene3D" id="3.60.120.10">
    <property type="entry name" value="Anthranilate synthase"/>
    <property type="match status" value="1"/>
</dbReference>
<comment type="catalytic activity">
    <reaction evidence="14 15">
        <text>chorismate + L-glutamine = anthranilate + pyruvate + L-glutamate + H(+)</text>
        <dbReference type="Rhea" id="RHEA:21732"/>
        <dbReference type="ChEBI" id="CHEBI:15361"/>
        <dbReference type="ChEBI" id="CHEBI:15378"/>
        <dbReference type="ChEBI" id="CHEBI:16567"/>
        <dbReference type="ChEBI" id="CHEBI:29748"/>
        <dbReference type="ChEBI" id="CHEBI:29985"/>
        <dbReference type="ChEBI" id="CHEBI:58359"/>
        <dbReference type="EC" id="4.1.3.27"/>
    </reaction>
</comment>
<evidence type="ECO:0000256" key="12">
    <source>
        <dbReference type="ARBA" id="ARBA00023239"/>
    </source>
</evidence>
<keyword evidence="7 15" id="KW-0028">Amino-acid biosynthesis</keyword>
<dbReference type="InterPro" id="IPR006805">
    <property type="entry name" value="Anth_synth_I_N"/>
</dbReference>
<dbReference type="NCBIfam" id="TIGR00564">
    <property type="entry name" value="trpE_most"/>
    <property type="match status" value="1"/>
</dbReference>
<dbReference type="PANTHER" id="PTHR11236">
    <property type="entry name" value="AMINOBENZOATE/ANTHRANILATE SYNTHASE"/>
    <property type="match status" value="1"/>
</dbReference>
<evidence type="ECO:0000256" key="15">
    <source>
        <dbReference type="RuleBase" id="RU364045"/>
    </source>
</evidence>
<organism evidence="18 19">
    <name type="scientific">Microvirga alba</name>
    <dbReference type="NCBI Taxonomy" id="2791025"/>
    <lineage>
        <taxon>Bacteria</taxon>
        <taxon>Pseudomonadati</taxon>
        <taxon>Pseudomonadota</taxon>
        <taxon>Alphaproteobacteria</taxon>
        <taxon>Hyphomicrobiales</taxon>
        <taxon>Methylobacteriaceae</taxon>
        <taxon>Microvirga</taxon>
    </lineage>
</organism>
<comment type="pathway">
    <text evidence="2 15">Amino-acid biosynthesis; L-tryptophan biosynthesis; L-tryptophan from chorismate: step 1/5.</text>
</comment>
<evidence type="ECO:0000256" key="9">
    <source>
        <dbReference type="ARBA" id="ARBA00022822"/>
    </source>
</evidence>
<evidence type="ECO:0000256" key="6">
    <source>
        <dbReference type="ARBA" id="ARBA00020653"/>
    </source>
</evidence>
<comment type="similarity">
    <text evidence="3 15">Belongs to the anthranilate synthase component I family.</text>
</comment>
<dbReference type="PRINTS" id="PR00095">
    <property type="entry name" value="ANTSNTHASEI"/>
</dbReference>
<evidence type="ECO:0000256" key="13">
    <source>
        <dbReference type="ARBA" id="ARBA00025634"/>
    </source>
</evidence>
<feature type="domain" description="Chorismate-utilising enzyme C-terminal" evidence="16">
    <location>
        <begin position="232"/>
        <end position="484"/>
    </location>
</feature>
<evidence type="ECO:0000256" key="8">
    <source>
        <dbReference type="ARBA" id="ARBA00022723"/>
    </source>
</evidence>
<dbReference type="InterPro" id="IPR015890">
    <property type="entry name" value="Chorismate_C"/>
</dbReference>
<evidence type="ECO:0000256" key="2">
    <source>
        <dbReference type="ARBA" id="ARBA00004873"/>
    </source>
</evidence>
<evidence type="ECO:0000256" key="5">
    <source>
        <dbReference type="ARBA" id="ARBA00012266"/>
    </source>
</evidence>
<dbReference type="Pfam" id="PF04715">
    <property type="entry name" value="Anth_synt_I_N"/>
    <property type="match status" value="1"/>
</dbReference>
<dbReference type="SUPFAM" id="SSF56322">
    <property type="entry name" value="ADC synthase"/>
    <property type="match status" value="1"/>
</dbReference>
<comment type="subunit">
    <text evidence="4 15">Heterotetramer consisting of two non-identical subunits: a beta subunit (TrpG) and a large alpha subunit (TrpE).</text>
</comment>
<keyword evidence="12 15" id="KW-0456">Lyase</keyword>
<feature type="domain" description="Anthranilate synthase component I N-terminal" evidence="17">
    <location>
        <begin position="29"/>
        <end position="173"/>
    </location>
</feature>
<name>A0A931FMH8_9HYPH</name>
<sequence>MTVTPDFDTFAKTYSAGEAGVLRATLVGDLLTPVAAFMKLRHDRKGSAFLLESVEGGTVRGRFSMIGLDPDLVWRCQDGVASIDRKALSHGHDFKADDRPPLESLRALIAESALPIGDDFPPMAAGLFGYLGYDMVRQMERLPAPNPDVLKVPDAILVRPTVMVVFDAVKDEISLITPVRHQEGISARAAYETALARLEEVTWALERPLPFEDRSDPTQIDFEPPVSNTTPTEFAGMVARAKEYIRAGDVFQVVLSQRFESAFPLPAFALYRSLRRVNPAPFLCYLDFEDFQIVCSSPEILVRVRDGKVSIRPLAGTRPRGATVAEDRANAESLLADQKERAEHLMLLDLGRNDVGRVAEMGSVQVTDSFFLEYYSQVMHIVSNVEGTLDTCFDALDALVAGFPAGTVSGAPKVRAMEIIDELEKDKRGPYAGCIGYFGANGEMDTCIVLRTAVVKDGRMAVQSGAGIVYDSDPASEQQECVNKAKALFKAAEEAVRFASRARFGQ</sequence>
<dbReference type="EMBL" id="JADQDO010000001">
    <property type="protein sequence ID" value="MBF9232550.1"/>
    <property type="molecule type" value="Genomic_DNA"/>
</dbReference>
<dbReference type="PANTHER" id="PTHR11236:SF48">
    <property type="entry name" value="ISOCHORISMATE SYNTHASE MENF"/>
    <property type="match status" value="1"/>
</dbReference>
<evidence type="ECO:0000313" key="18">
    <source>
        <dbReference type="EMBL" id="MBF9232550.1"/>
    </source>
</evidence>
<dbReference type="EC" id="4.1.3.27" evidence="5 15"/>
<dbReference type="InterPro" id="IPR019999">
    <property type="entry name" value="Anth_synth_I-like"/>
</dbReference>
<reference evidence="18" key="1">
    <citation type="submission" date="2020-11" db="EMBL/GenBank/DDBJ databases">
        <authorList>
            <person name="Kim M.K."/>
        </authorList>
    </citation>
    <scope>NUCLEOTIDE SEQUENCE</scope>
    <source>
        <strain evidence="18">BT350</strain>
    </source>
</reference>
<evidence type="ECO:0000256" key="14">
    <source>
        <dbReference type="ARBA" id="ARBA00047683"/>
    </source>
</evidence>
<evidence type="ECO:0000256" key="10">
    <source>
        <dbReference type="ARBA" id="ARBA00022842"/>
    </source>
</evidence>
<evidence type="ECO:0000313" key="19">
    <source>
        <dbReference type="Proteomes" id="UP000599312"/>
    </source>
</evidence>
<dbReference type="AlphaFoldDB" id="A0A931FMH8"/>
<keyword evidence="8 15" id="KW-0479">Metal-binding</keyword>
<comment type="function">
    <text evidence="13 15">Part of a heterotetrameric complex that catalyzes the two-step biosynthesis of anthranilate, an intermediate in the biosynthesis of L-tryptophan. In the first step, the glutamine-binding beta subunit (TrpG) of anthranilate synthase (AS) provides the glutamine amidotransferase activity which generates ammonia as a substrate that, along with chorismate, is used in the second step, catalyzed by the large alpha subunit of AS (TrpE) to produce anthranilate. In the absence of TrpG, TrpE can synthesize anthranilate directly from chorismate and high concentrations of ammonia.</text>
</comment>
<evidence type="ECO:0000256" key="4">
    <source>
        <dbReference type="ARBA" id="ARBA00011575"/>
    </source>
</evidence>
<comment type="caution">
    <text evidence="18">The sequence shown here is derived from an EMBL/GenBank/DDBJ whole genome shotgun (WGS) entry which is preliminary data.</text>
</comment>
<dbReference type="Pfam" id="PF00425">
    <property type="entry name" value="Chorismate_bind"/>
    <property type="match status" value="1"/>
</dbReference>
<dbReference type="InterPro" id="IPR005256">
    <property type="entry name" value="Anth_synth_I_PabB"/>
</dbReference>
<protein>
    <recommendedName>
        <fullName evidence="6 15">Anthranilate synthase component 1</fullName>
        <ecNumber evidence="5 15">4.1.3.27</ecNumber>
    </recommendedName>
</protein>
<evidence type="ECO:0000259" key="17">
    <source>
        <dbReference type="Pfam" id="PF04715"/>
    </source>
</evidence>
<evidence type="ECO:0000259" key="16">
    <source>
        <dbReference type="Pfam" id="PF00425"/>
    </source>
</evidence>
<evidence type="ECO:0000256" key="11">
    <source>
        <dbReference type="ARBA" id="ARBA00023141"/>
    </source>
</evidence>
<dbReference type="RefSeq" id="WP_196270498.1">
    <property type="nucleotide sequence ID" value="NZ_JADQDO010000001.1"/>
</dbReference>
<keyword evidence="11 15" id="KW-0057">Aromatic amino acid biosynthesis</keyword>
<dbReference type="GO" id="GO:0000162">
    <property type="term" value="P:L-tryptophan biosynthetic process"/>
    <property type="evidence" value="ECO:0007669"/>
    <property type="project" value="UniProtKB-KW"/>
</dbReference>
<evidence type="ECO:0000256" key="3">
    <source>
        <dbReference type="ARBA" id="ARBA00009562"/>
    </source>
</evidence>
<keyword evidence="10 15" id="KW-0460">Magnesium</keyword>
<dbReference type="Proteomes" id="UP000599312">
    <property type="component" value="Unassembled WGS sequence"/>
</dbReference>